<dbReference type="PROSITE" id="PS51257">
    <property type="entry name" value="PROKAR_LIPOPROTEIN"/>
    <property type="match status" value="1"/>
</dbReference>
<dbReference type="InterPro" id="IPR030678">
    <property type="entry name" value="Peptide/Ni-bd"/>
</dbReference>
<reference evidence="3 4" key="1">
    <citation type="journal article" date="2023" name="Environ Microbiome">
        <title>A coral-associated actinobacterium mitigates coral bleaching under heat stress.</title>
        <authorList>
            <person name="Li J."/>
            <person name="Zou Y."/>
            <person name="Li Q."/>
            <person name="Zhang J."/>
            <person name="Bourne D.G."/>
            <person name="Lyu Y."/>
            <person name="Liu C."/>
            <person name="Zhang S."/>
        </authorList>
    </citation>
    <scope>NUCLEOTIDE SEQUENCE [LARGE SCALE GENOMIC DNA]</scope>
    <source>
        <strain evidence="3 4">SCSIO 13291</strain>
    </source>
</reference>
<accession>A0ABZ3C4N7</accession>
<dbReference type="Pfam" id="PF00496">
    <property type="entry name" value="SBP_bac_5"/>
    <property type="match status" value="1"/>
</dbReference>
<feature type="signal peptide" evidence="1">
    <location>
        <begin position="1"/>
        <end position="22"/>
    </location>
</feature>
<sequence>MSKRKLFAAAATAVAGALALSACTPTTPGTTGSGTGGDAATPTAINVAWNQAFFSRNSDTDYGNATANNNILYMANDAIGYYNQDLEITQNPSFGSYELVSEDPLQVEINFAETATWSDGTPVTAADAVLLWGATSTNFNTVSEAEQESIEVDDDTGEVSGVAGDAVYFNAASPGYQLITDFPEISDDGKSLTYTFSQPFVDWEILAMSPTTVPAHVVGMRALGAADAEAGKQAVLDAFQNNDRAALAEIAKVFNNDFNFKSMPTEEDLLVSSGPYVITDLVEEQYITLERNENYQGERTPSIDQVTVRIIPDAQASVQALQNGEVLITQPQSTADILQQLQAMDNVEVLTQSGATYEHVDLVFNNGGPFDPATYGGNADTARLVRQAFLQAIPRQQIIDNIIKPLNPEAEVRNSFSVVPGSPEYDATAEANGMEATYGGGGNVDAARELLAQAGVTNPTVRMMFAQNNTRRQQQFQLISEAAGQAGFTVVDVSSVDWGQLLSQNDQYDASLFGWQSTAVGVSQVPPNFLSDGQNNYGGFNSTRADELLNELNVTTDPDRQNEIVREVEKILVDEAFGITIFQFPEITGISNQVTGVSSIPLAPTYFWNFWEWEVA</sequence>
<dbReference type="Gene3D" id="3.90.76.10">
    <property type="entry name" value="Dipeptide-binding Protein, Domain 1"/>
    <property type="match status" value="1"/>
</dbReference>
<protein>
    <submittedName>
        <fullName evidence="3">ABC transporter family substrate-binding protein</fullName>
    </submittedName>
</protein>
<evidence type="ECO:0000256" key="1">
    <source>
        <dbReference type="SAM" id="SignalP"/>
    </source>
</evidence>
<dbReference type="SUPFAM" id="SSF53850">
    <property type="entry name" value="Periplasmic binding protein-like II"/>
    <property type="match status" value="1"/>
</dbReference>
<evidence type="ECO:0000313" key="4">
    <source>
        <dbReference type="Proteomes" id="UP001434337"/>
    </source>
</evidence>
<dbReference type="EMBL" id="CP115965">
    <property type="protein sequence ID" value="WZW97748.1"/>
    <property type="molecule type" value="Genomic_DNA"/>
</dbReference>
<dbReference type="RefSeq" id="WP_342372043.1">
    <property type="nucleotide sequence ID" value="NZ_CP115965.1"/>
</dbReference>
<feature type="chain" id="PRO_5045309678" evidence="1">
    <location>
        <begin position="23"/>
        <end position="616"/>
    </location>
</feature>
<evidence type="ECO:0000313" key="3">
    <source>
        <dbReference type="EMBL" id="WZW97748.1"/>
    </source>
</evidence>
<dbReference type="PANTHER" id="PTHR30290:SF65">
    <property type="entry name" value="MONOACYL PHOSPHATIDYLINOSITOL TETRAMANNOSIDE-BINDING PROTEIN LPQW-RELATED"/>
    <property type="match status" value="1"/>
</dbReference>
<evidence type="ECO:0000259" key="2">
    <source>
        <dbReference type="Pfam" id="PF00496"/>
    </source>
</evidence>
<keyword evidence="4" id="KW-1185">Reference proteome</keyword>
<dbReference type="InterPro" id="IPR000914">
    <property type="entry name" value="SBP_5_dom"/>
</dbReference>
<dbReference type="Proteomes" id="UP001434337">
    <property type="component" value="Chromosome"/>
</dbReference>
<name>A0ABZ3C4N7_9ACTN</name>
<dbReference type="Gene3D" id="3.10.105.10">
    <property type="entry name" value="Dipeptide-binding Protein, Domain 3"/>
    <property type="match status" value="1"/>
</dbReference>
<keyword evidence="1" id="KW-0732">Signal</keyword>
<dbReference type="Gene3D" id="3.40.190.10">
    <property type="entry name" value="Periplasmic binding protein-like II"/>
    <property type="match status" value="1"/>
</dbReference>
<organism evidence="3 4">
    <name type="scientific">Propioniciclava soli</name>
    <dbReference type="NCBI Taxonomy" id="2775081"/>
    <lineage>
        <taxon>Bacteria</taxon>
        <taxon>Bacillati</taxon>
        <taxon>Actinomycetota</taxon>
        <taxon>Actinomycetes</taxon>
        <taxon>Propionibacteriales</taxon>
        <taxon>Propionibacteriaceae</taxon>
        <taxon>Propioniciclava</taxon>
    </lineage>
</organism>
<dbReference type="PIRSF" id="PIRSF002741">
    <property type="entry name" value="MppA"/>
    <property type="match status" value="1"/>
</dbReference>
<gene>
    <name evidence="3" type="ORF">PCC79_12695</name>
</gene>
<proteinExistence type="predicted"/>
<dbReference type="CDD" id="cd08501">
    <property type="entry name" value="PBP2_Lpqw"/>
    <property type="match status" value="1"/>
</dbReference>
<dbReference type="InterPro" id="IPR039424">
    <property type="entry name" value="SBP_5"/>
</dbReference>
<dbReference type="PANTHER" id="PTHR30290">
    <property type="entry name" value="PERIPLASMIC BINDING COMPONENT OF ABC TRANSPORTER"/>
    <property type="match status" value="1"/>
</dbReference>
<feature type="domain" description="Solute-binding protein family 5" evidence="2">
    <location>
        <begin position="100"/>
        <end position="536"/>
    </location>
</feature>